<sequence>MIKVLLILSLILLSNGIQAQDSAENKLGTWYMYNGSHKLSQKLDLKTSFHVRYFEFITEYQQEIYRVGLTFSPSKKWSFTGGMVYSITDTSYKTNQPNLYEFRFYQDVNLKDKWGLFNINHRVRLAQRFREQASQRKTTHRIRYGLFVNYPVSKKLNLYAFNEIFIKFAAKTFGQNRTGLGFFKQINRKIKLRIGYMHTKFSDAVSHRLQLGIILNTNHIKTKV</sequence>
<dbReference type="AlphaFoldDB" id="A0A2S7WM60"/>
<feature type="signal peptide" evidence="1">
    <location>
        <begin position="1"/>
        <end position="19"/>
    </location>
</feature>
<feature type="chain" id="PRO_5015474234" description="DUF2490 domain-containing protein" evidence="1">
    <location>
        <begin position="20"/>
        <end position="224"/>
    </location>
</feature>
<proteinExistence type="predicted"/>
<evidence type="ECO:0000256" key="1">
    <source>
        <dbReference type="SAM" id="SignalP"/>
    </source>
</evidence>
<keyword evidence="1" id="KW-0732">Signal</keyword>
<dbReference type="OrthoDB" id="1118734at2"/>
<evidence type="ECO:0008006" key="4">
    <source>
        <dbReference type="Google" id="ProtNLM"/>
    </source>
</evidence>
<organism evidence="2 3">
    <name type="scientific">Polaribacter porphyrae</name>
    <dbReference type="NCBI Taxonomy" id="1137780"/>
    <lineage>
        <taxon>Bacteria</taxon>
        <taxon>Pseudomonadati</taxon>
        <taxon>Bacteroidota</taxon>
        <taxon>Flavobacteriia</taxon>
        <taxon>Flavobacteriales</taxon>
        <taxon>Flavobacteriaceae</taxon>
    </lineage>
</organism>
<evidence type="ECO:0000313" key="3">
    <source>
        <dbReference type="Proteomes" id="UP000238882"/>
    </source>
</evidence>
<dbReference type="InterPro" id="IPR019619">
    <property type="entry name" value="DUF2490"/>
</dbReference>
<reference evidence="2 3" key="1">
    <citation type="submission" date="2016-12" db="EMBL/GenBank/DDBJ databases">
        <title>Trade-off between light-utilization and light-protection in marine flavobacteria.</title>
        <authorList>
            <person name="Kumagai Y."/>
            <person name="Yoshizawa S."/>
            <person name="Kogure K."/>
            <person name="Iwasaki W."/>
        </authorList>
    </citation>
    <scope>NUCLEOTIDE SEQUENCE [LARGE SCALE GENOMIC DNA]</scope>
    <source>
        <strain evidence="2 3">NBRC 108759</strain>
    </source>
</reference>
<comment type="caution">
    <text evidence="2">The sequence shown here is derived from an EMBL/GenBank/DDBJ whole genome shotgun (WGS) entry which is preliminary data.</text>
</comment>
<dbReference type="EMBL" id="MSCN01000001">
    <property type="protein sequence ID" value="PQJ78698.1"/>
    <property type="molecule type" value="Genomic_DNA"/>
</dbReference>
<gene>
    <name evidence="2" type="ORF">BTO18_05640</name>
</gene>
<accession>A0A2S7WM60</accession>
<name>A0A2S7WM60_9FLAO</name>
<dbReference type="Proteomes" id="UP000238882">
    <property type="component" value="Unassembled WGS sequence"/>
</dbReference>
<dbReference type="Pfam" id="PF10677">
    <property type="entry name" value="DUF2490"/>
    <property type="match status" value="1"/>
</dbReference>
<keyword evidence="3" id="KW-1185">Reference proteome</keyword>
<evidence type="ECO:0000313" key="2">
    <source>
        <dbReference type="EMBL" id="PQJ78698.1"/>
    </source>
</evidence>
<protein>
    <recommendedName>
        <fullName evidence="4">DUF2490 domain-containing protein</fullName>
    </recommendedName>
</protein>